<organism evidence="3 4">
    <name type="scientific">Piromyces finnis</name>
    <dbReference type="NCBI Taxonomy" id="1754191"/>
    <lineage>
        <taxon>Eukaryota</taxon>
        <taxon>Fungi</taxon>
        <taxon>Fungi incertae sedis</taxon>
        <taxon>Chytridiomycota</taxon>
        <taxon>Chytridiomycota incertae sedis</taxon>
        <taxon>Neocallimastigomycetes</taxon>
        <taxon>Neocallimastigales</taxon>
        <taxon>Neocallimastigaceae</taxon>
        <taxon>Piromyces</taxon>
    </lineage>
</organism>
<feature type="chain" id="PRO_5013163851" evidence="2">
    <location>
        <begin position="22"/>
        <end position="220"/>
    </location>
</feature>
<keyword evidence="1" id="KW-0472">Membrane</keyword>
<dbReference type="EMBL" id="MCFH01000014">
    <property type="protein sequence ID" value="ORX52901.1"/>
    <property type="molecule type" value="Genomic_DNA"/>
</dbReference>
<feature type="signal peptide" evidence="2">
    <location>
        <begin position="1"/>
        <end position="21"/>
    </location>
</feature>
<name>A0A1Y1VDE3_9FUNG</name>
<evidence type="ECO:0000256" key="2">
    <source>
        <dbReference type="SAM" id="SignalP"/>
    </source>
</evidence>
<proteinExistence type="predicted"/>
<reference evidence="3 4" key="1">
    <citation type="submission" date="2016-08" db="EMBL/GenBank/DDBJ databases">
        <title>Genomes of anaerobic fungi encode conserved fungal cellulosomes for biomass hydrolysis.</title>
        <authorList>
            <consortium name="DOE Joint Genome Institute"/>
            <person name="Haitjema C.H."/>
            <person name="Gilmore S.P."/>
            <person name="Henske J.K."/>
            <person name="Solomon K.V."/>
            <person name="De Groot R."/>
            <person name="Kuo A."/>
            <person name="Mondo S.J."/>
            <person name="Salamov A.A."/>
            <person name="Labutti K."/>
            <person name="Zhao Z."/>
            <person name="Chiniquy J."/>
            <person name="Barry K."/>
            <person name="Brewer H.M."/>
            <person name="Purvine S.O."/>
            <person name="Wright A.T."/>
            <person name="Boxma B."/>
            <person name="Van Alen T."/>
            <person name="Hackstein J.H."/>
            <person name="Baker S.E."/>
            <person name="Grigoriev I.V."/>
            <person name="O'Malley M.A."/>
        </authorList>
    </citation>
    <scope>NUCLEOTIDE SEQUENCE [LARGE SCALE GENOMIC DNA]</scope>
    <source>
        <strain evidence="4">finn</strain>
    </source>
</reference>
<evidence type="ECO:0000256" key="1">
    <source>
        <dbReference type="SAM" id="Phobius"/>
    </source>
</evidence>
<comment type="caution">
    <text evidence="3">The sequence shown here is derived from an EMBL/GenBank/DDBJ whole genome shotgun (WGS) entry which is preliminary data.</text>
</comment>
<dbReference type="AlphaFoldDB" id="A0A1Y1VDE3"/>
<keyword evidence="2" id="KW-0732">Signal</keyword>
<evidence type="ECO:0000313" key="4">
    <source>
        <dbReference type="Proteomes" id="UP000193719"/>
    </source>
</evidence>
<evidence type="ECO:0000313" key="3">
    <source>
        <dbReference type="EMBL" id="ORX52901.1"/>
    </source>
</evidence>
<feature type="transmembrane region" description="Helical" evidence="1">
    <location>
        <begin position="179"/>
        <end position="208"/>
    </location>
</feature>
<keyword evidence="1" id="KW-0812">Transmembrane</keyword>
<reference evidence="3 4" key="2">
    <citation type="submission" date="2016-08" db="EMBL/GenBank/DDBJ databases">
        <title>Pervasive Adenine N6-methylation of Active Genes in Fungi.</title>
        <authorList>
            <consortium name="DOE Joint Genome Institute"/>
            <person name="Mondo S.J."/>
            <person name="Dannebaum R.O."/>
            <person name="Kuo R.C."/>
            <person name="Labutti K."/>
            <person name="Haridas S."/>
            <person name="Kuo A."/>
            <person name="Salamov A."/>
            <person name="Ahrendt S.R."/>
            <person name="Lipzen A."/>
            <person name="Sullivan W."/>
            <person name="Andreopoulos W.B."/>
            <person name="Clum A."/>
            <person name="Lindquist E."/>
            <person name="Daum C."/>
            <person name="Ramamoorthy G.K."/>
            <person name="Gryganskyi A."/>
            <person name="Culley D."/>
            <person name="Magnuson J.K."/>
            <person name="James T.Y."/>
            <person name="O'Malley M.A."/>
            <person name="Stajich J.E."/>
            <person name="Spatafora J.W."/>
            <person name="Visel A."/>
            <person name="Grigoriev I.V."/>
        </authorList>
    </citation>
    <scope>NUCLEOTIDE SEQUENCE [LARGE SCALE GENOMIC DNA]</scope>
    <source>
        <strain evidence="4">finn</strain>
    </source>
</reference>
<gene>
    <name evidence="3" type="ORF">BCR36DRAFT_323908</name>
</gene>
<protein>
    <submittedName>
        <fullName evidence="3">Uncharacterized protein</fullName>
    </submittedName>
</protein>
<dbReference type="Proteomes" id="UP000193719">
    <property type="component" value="Unassembled WGS sequence"/>
</dbReference>
<keyword evidence="1" id="KW-1133">Transmembrane helix</keyword>
<dbReference type="OrthoDB" id="2140513at2759"/>
<sequence>MFINNIILYLYIIFYIQFGNAYEGEVLSKDEVLKIKDEYYISYYCKEDICVEHSFDYDEHIIEIPNKNGTLIQYIVDTCTYDAVKKDKCDNEVKCNNDSECFYNKCVDNYCVFTNNTSVTHCDSVYISPKLFKSRGSYMYCGKAAGDKCTSGDECSSKNCMNVKECNFQYSGPSEDEGFGYVLVYLSIFFIVVFVVLVVIVISLCYCYKKFISHKYNHIK</sequence>
<accession>A0A1Y1VDE3</accession>
<keyword evidence="4" id="KW-1185">Reference proteome</keyword>